<reference evidence="2" key="1">
    <citation type="journal article" date="2019" name="Int. J. Syst. Evol. Microbiol.">
        <title>The Global Catalogue of Microorganisms (GCM) 10K type strain sequencing project: providing services to taxonomists for standard genome sequencing and annotation.</title>
        <authorList>
            <consortium name="The Broad Institute Genomics Platform"/>
            <consortium name="The Broad Institute Genome Sequencing Center for Infectious Disease"/>
            <person name="Wu L."/>
            <person name="Ma J."/>
        </authorList>
    </citation>
    <scope>NUCLEOTIDE SEQUENCE [LARGE SCALE GENOMIC DNA]</scope>
    <source>
        <strain evidence="2">CGMCC 1.12849</strain>
    </source>
</reference>
<dbReference type="Proteomes" id="UP001595884">
    <property type="component" value="Unassembled WGS sequence"/>
</dbReference>
<protein>
    <submittedName>
        <fullName evidence="1">Uncharacterized protein</fullName>
    </submittedName>
</protein>
<keyword evidence="2" id="KW-1185">Reference proteome</keyword>
<proteinExistence type="predicted"/>
<dbReference type="RefSeq" id="WP_346058955.1">
    <property type="nucleotide sequence ID" value="NZ_BAAAVQ010000020.1"/>
</dbReference>
<sequence length="72" mass="8421">MRAEELKHLRFGQATAVYRNLPPHVVHTEMVWQRKDHKHLKDMKDQTLRTCGKVFLDADHVGAEEADVERAE</sequence>
<comment type="caution">
    <text evidence="1">The sequence shown here is derived from an EMBL/GenBank/DDBJ whole genome shotgun (WGS) entry which is preliminary data.</text>
</comment>
<name>A0ABV9MS53_9MICC</name>
<organism evidence="1 2">
    <name type="scientific">Glutamicibacter bergerei</name>
    <dbReference type="NCBI Taxonomy" id="256702"/>
    <lineage>
        <taxon>Bacteria</taxon>
        <taxon>Bacillati</taxon>
        <taxon>Actinomycetota</taxon>
        <taxon>Actinomycetes</taxon>
        <taxon>Micrococcales</taxon>
        <taxon>Micrococcaceae</taxon>
        <taxon>Glutamicibacter</taxon>
    </lineage>
</organism>
<accession>A0ABV9MS53</accession>
<evidence type="ECO:0000313" key="2">
    <source>
        <dbReference type="Proteomes" id="UP001595884"/>
    </source>
</evidence>
<evidence type="ECO:0000313" key="1">
    <source>
        <dbReference type="EMBL" id="MFC4717989.1"/>
    </source>
</evidence>
<gene>
    <name evidence="1" type="ORF">ACFO7V_17855</name>
</gene>
<dbReference type="EMBL" id="JBHSHE010000090">
    <property type="protein sequence ID" value="MFC4717989.1"/>
    <property type="molecule type" value="Genomic_DNA"/>
</dbReference>